<reference evidence="2 3" key="1">
    <citation type="submission" date="2024-03" db="EMBL/GenBank/DDBJ databases">
        <title>First Report of Pectobacterium brasiliscabiei causing potato scab in china.</title>
        <authorList>
            <person name="Handique U."/>
        </authorList>
    </citation>
    <scope>NUCLEOTIDE SEQUENCE [LARGE SCALE GENOMIC DNA]</scope>
    <source>
        <strain evidence="2 3">ZRIMU1503</strain>
    </source>
</reference>
<proteinExistence type="predicted"/>
<dbReference type="Proteomes" id="UP001365781">
    <property type="component" value="Unassembled WGS sequence"/>
</dbReference>
<evidence type="ECO:0000313" key="2">
    <source>
        <dbReference type="EMBL" id="MEI5612573.1"/>
    </source>
</evidence>
<protein>
    <submittedName>
        <fullName evidence="2">Uncharacterized protein</fullName>
    </submittedName>
</protein>
<name>A0ABU8GH89_9ACTN</name>
<feature type="region of interest" description="Disordered" evidence="1">
    <location>
        <begin position="1"/>
        <end position="23"/>
    </location>
</feature>
<organism evidence="2 3">
    <name type="scientific">Streptomyces brasiliscabiei</name>
    <dbReference type="NCBI Taxonomy" id="2736302"/>
    <lineage>
        <taxon>Bacteria</taxon>
        <taxon>Bacillati</taxon>
        <taxon>Actinomycetota</taxon>
        <taxon>Actinomycetes</taxon>
        <taxon>Kitasatosporales</taxon>
        <taxon>Streptomycetaceae</taxon>
        <taxon>Streptomyces</taxon>
    </lineage>
</organism>
<evidence type="ECO:0000313" key="3">
    <source>
        <dbReference type="Proteomes" id="UP001365781"/>
    </source>
</evidence>
<evidence type="ECO:0000256" key="1">
    <source>
        <dbReference type="SAM" id="MobiDB-lite"/>
    </source>
</evidence>
<dbReference type="RefSeq" id="WP_336537609.1">
    <property type="nucleotide sequence ID" value="NZ_JBBAYL010000008.1"/>
</dbReference>
<dbReference type="EMBL" id="JBBAYM010000017">
    <property type="protein sequence ID" value="MEI5612573.1"/>
    <property type="molecule type" value="Genomic_DNA"/>
</dbReference>
<keyword evidence="3" id="KW-1185">Reference proteome</keyword>
<gene>
    <name evidence="2" type="ORF">WB403_25780</name>
</gene>
<sequence>MRDSAAGAGEGHEARAHGDVTIARSAPEVSVVARLAHLQDAAGNASVVRLLDTGAPAGAGDDASGAADPAP</sequence>
<accession>A0ABU8GH89</accession>
<comment type="caution">
    <text evidence="2">The sequence shown here is derived from an EMBL/GenBank/DDBJ whole genome shotgun (WGS) entry which is preliminary data.</text>
</comment>